<evidence type="ECO:0000313" key="1">
    <source>
        <dbReference type="EMBL" id="KJS58424.1"/>
    </source>
</evidence>
<dbReference type="PATRIC" id="fig|359131.3.peg.976"/>
<dbReference type="InterPro" id="IPR011989">
    <property type="entry name" value="ARM-like"/>
</dbReference>
<dbReference type="SUPFAM" id="SSF48371">
    <property type="entry name" value="ARM repeat"/>
    <property type="match status" value="1"/>
</dbReference>
<dbReference type="Gene3D" id="1.25.10.10">
    <property type="entry name" value="Leucine-rich Repeat Variant"/>
    <property type="match status" value="1"/>
</dbReference>
<dbReference type="EMBL" id="JZKH01000112">
    <property type="protein sequence ID" value="KJS58424.1"/>
    <property type="molecule type" value="Genomic_DNA"/>
</dbReference>
<organism evidence="1 2">
    <name type="scientific">Streptomyces rubellomurinus (strain ATCC 31215)</name>
    <dbReference type="NCBI Taxonomy" id="359131"/>
    <lineage>
        <taxon>Bacteria</taxon>
        <taxon>Bacillati</taxon>
        <taxon>Actinomycetota</taxon>
        <taxon>Actinomycetes</taxon>
        <taxon>Kitasatosporales</taxon>
        <taxon>Streptomycetaceae</taxon>
        <taxon>Streptomyces</taxon>
    </lineage>
</organism>
<name>A0A0F2T5C7_STRR3</name>
<dbReference type="InterPro" id="IPR016024">
    <property type="entry name" value="ARM-type_fold"/>
</dbReference>
<reference evidence="1 2" key="1">
    <citation type="submission" date="2015-02" db="EMBL/GenBank/DDBJ databases">
        <authorList>
            <person name="Ju K.-S."/>
            <person name="Doroghazi J.R."/>
            <person name="Metcalf W."/>
        </authorList>
    </citation>
    <scope>NUCLEOTIDE SEQUENCE [LARGE SCALE GENOMIC DNA]</scope>
    <source>
        <strain evidence="1 2">ATCC 31215</strain>
    </source>
</reference>
<evidence type="ECO:0000313" key="2">
    <source>
        <dbReference type="Proteomes" id="UP000033699"/>
    </source>
</evidence>
<keyword evidence="2" id="KW-1185">Reference proteome</keyword>
<gene>
    <name evidence="1" type="ORF">VM95_33485</name>
</gene>
<proteinExistence type="predicted"/>
<dbReference type="AlphaFoldDB" id="A0A0F2T5C7"/>
<accession>A0A0F2T5C7</accession>
<sequence>MSATAGPDPAVVLHSTDWAALTHAYGPAATTADDLLGLLEEDPEVQAASLGRLEMSVLHQGSLYSATAPAALFIAGVLPHPRTLAVHESFFPWDDRRRPLRAALLEWLGEFAESAAWDDEALADPQDAEEAEALEAVRACRAVRPGIFEAVVPFLDDQDETVREAALGAVTHLLAADDLADRIPAAADRLECIARGRGPRRERAGALLTLACWGRDTAMLLTDEDPAIRTCAALGTADPSAVDVLLAALADPVAVDGWFDEPLPQVDGWFRFIVLRGLLERAESFEQVLPAALALIPLCSQYSVDRDWGPLLAFAFPEPHAAGAALAWAHNAFLLALVEQESCWGLIANRDAWLRSAGLPADRGELRLLVQTAGE</sequence>
<dbReference type="Proteomes" id="UP000033699">
    <property type="component" value="Unassembled WGS sequence"/>
</dbReference>
<protein>
    <recommendedName>
        <fullName evidence="3">PBS lyase</fullName>
    </recommendedName>
</protein>
<comment type="caution">
    <text evidence="1">The sequence shown here is derived from an EMBL/GenBank/DDBJ whole genome shotgun (WGS) entry which is preliminary data.</text>
</comment>
<evidence type="ECO:0008006" key="3">
    <source>
        <dbReference type="Google" id="ProtNLM"/>
    </source>
</evidence>